<dbReference type="EMBL" id="GDIQ01069178">
    <property type="protein sequence ID" value="JAN25559.1"/>
    <property type="molecule type" value="Transcribed_RNA"/>
</dbReference>
<proteinExistence type="predicted"/>
<evidence type="ECO:0000313" key="1">
    <source>
        <dbReference type="EMBL" id="JAN25559.1"/>
    </source>
</evidence>
<organism evidence="1">
    <name type="scientific">Daphnia magna</name>
    <dbReference type="NCBI Taxonomy" id="35525"/>
    <lineage>
        <taxon>Eukaryota</taxon>
        <taxon>Metazoa</taxon>
        <taxon>Ecdysozoa</taxon>
        <taxon>Arthropoda</taxon>
        <taxon>Crustacea</taxon>
        <taxon>Branchiopoda</taxon>
        <taxon>Diplostraca</taxon>
        <taxon>Cladocera</taxon>
        <taxon>Anomopoda</taxon>
        <taxon>Daphniidae</taxon>
        <taxon>Daphnia</taxon>
    </lineage>
</organism>
<accession>A0A0P5X7B4</accession>
<name>A0A0P5X7B4_9CRUS</name>
<reference evidence="1" key="1">
    <citation type="submission" date="2015-10" db="EMBL/GenBank/DDBJ databases">
        <title>EvidentialGene: Evidence-directed Construction of Complete mRNA Transcriptomes without Genomes.</title>
        <authorList>
            <person name="Gilbert D.G."/>
        </authorList>
    </citation>
    <scope>NUCLEOTIDE SEQUENCE</scope>
</reference>
<dbReference type="AlphaFoldDB" id="A0A0P5X7B4"/>
<protein>
    <submittedName>
        <fullName evidence="1">Uncharacterized protein</fullName>
    </submittedName>
</protein>
<sequence>MQKRWLYPSSTFRRIGQQSLLFEQGYTKNAELTTTNLNRNPNLRHHPMYPCYLDTQVAVGD</sequence>